<dbReference type="InterPro" id="IPR000182">
    <property type="entry name" value="GNAT_dom"/>
</dbReference>
<dbReference type="CDD" id="cd04301">
    <property type="entry name" value="NAT_SF"/>
    <property type="match status" value="1"/>
</dbReference>
<evidence type="ECO:0000259" key="3">
    <source>
        <dbReference type="PROSITE" id="PS51186"/>
    </source>
</evidence>
<dbReference type="SUPFAM" id="SSF55729">
    <property type="entry name" value="Acyl-CoA N-acyltransferases (Nat)"/>
    <property type="match status" value="1"/>
</dbReference>
<dbReference type="PROSITE" id="PS51186">
    <property type="entry name" value="GNAT"/>
    <property type="match status" value="1"/>
</dbReference>
<dbReference type="Proteomes" id="UP000473525">
    <property type="component" value="Unassembled WGS sequence"/>
</dbReference>
<keyword evidence="2" id="KW-0012">Acyltransferase</keyword>
<keyword evidence="5" id="KW-1185">Reference proteome</keyword>
<sequence length="167" mass="18405">MSESLAPGVLVRRARPDDLDAVGEVTVAAYAEFTQGPDDHYIALLRDAARRDREAQLWLAELDGEVVGTVTLAPEGSPWREIGEPGEGEFRMLAVAPSARRRGVGEALMRLVFERFRELGAHAIVLSSLAEMSAAHRVYARLGFVRLPERDWSPVPGVDLIAFRVEL</sequence>
<dbReference type="AlphaFoldDB" id="A0A6L6XKI8"/>
<evidence type="ECO:0000256" key="1">
    <source>
        <dbReference type="ARBA" id="ARBA00022679"/>
    </source>
</evidence>
<dbReference type="RefSeq" id="WP_181645645.1">
    <property type="nucleotide sequence ID" value="NZ_WSEK01000003.1"/>
</dbReference>
<proteinExistence type="predicted"/>
<dbReference type="EMBL" id="WSEK01000003">
    <property type="protein sequence ID" value="MVQ47791.1"/>
    <property type="molecule type" value="Genomic_DNA"/>
</dbReference>
<evidence type="ECO:0000313" key="4">
    <source>
        <dbReference type="EMBL" id="MVQ47791.1"/>
    </source>
</evidence>
<dbReference type="Pfam" id="PF00583">
    <property type="entry name" value="Acetyltransf_1"/>
    <property type="match status" value="1"/>
</dbReference>
<protein>
    <submittedName>
        <fullName evidence="4">GNAT family N-acetyltransferase</fullName>
    </submittedName>
</protein>
<keyword evidence="1 4" id="KW-0808">Transferase</keyword>
<evidence type="ECO:0000313" key="5">
    <source>
        <dbReference type="Proteomes" id="UP000473525"/>
    </source>
</evidence>
<dbReference type="InterPro" id="IPR050832">
    <property type="entry name" value="Bact_Acetyltransf"/>
</dbReference>
<comment type="caution">
    <text evidence="4">The sequence shown here is derived from an EMBL/GenBank/DDBJ whole genome shotgun (WGS) entry which is preliminary data.</text>
</comment>
<dbReference type="InterPro" id="IPR016181">
    <property type="entry name" value="Acyl_CoA_acyltransferase"/>
</dbReference>
<reference evidence="4 5" key="1">
    <citation type="submission" date="2019-12" db="EMBL/GenBank/DDBJ databases">
        <authorList>
            <person name="Huq M.A."/>
        </authorList>
    </citation>
    <scope>NUCLEOTIDE SEQUENCE [LARGE SCALE GENOMIC DNA]</scope>
    <source>
        <strain evidence="4 5">MAH-18</strain>
    </source>
</reference>
<organism evidence="4 5">
    <name type="scientific">Nocardioides agri</name>
    <dbReference type="NCBI Taxonomy" id="2682843"/>
    <lineage>
        <taxon>Bacteria</taxon>
        <taxon>Bacillati</taxon>
        <taxon>Actinomycetota</taxon>
        <taxon>Actinomycetes</taxon>
        <taxon>Propionibacteriales</taxon>
        <taxon>Nocardioidaceae</taxon>
        <taxon>Nocardioides</taxon>
    </lineage>
</organism>
<dbReference type="GO" id="GO:0016747">
    <property type="term" value="F:acyltransferase activity, transferring groups other than amino-acyl groups"/>
    <property type="evidence" value="ECO:0007669"/>
    <property type="project" value="InterPro"/>
</dbReference>
<evidence type="ECO:0000256" key="2">
    <source>
        <dbReference type="ARBA" id="ARBA00023315"/>
    </source>
</evidence>
<feature type="domain" description="N-acetyltransferase" evidence="3">
    <location>
        <begin position="9"/>
        <end position="167"/>
    </location>
</feature>
<dbReference type="Gene3D" id="3.40.630.30">
    <property type="match status" value="1"/>
</dbReference>
<dbReference type="PANTHER" id="PTHR43877">
    <property type="entry name" value="AMINOALKYLPHOSPHONATE N-ACETYLTRANSFERASE-RELATED-RELATED"/>
    <property type="match status" value="1"/>
</dbReference>
<name>A0A6L6XKI8_9ACTN</name>
<gene>
    <name evidence="4" type="ORF">GON03_01265</name>
</gene>
<accession>A0A6L6XKI8</accession>